<dbReference type="EC" id="2.3.2.23" evidence="7"/>
<evidence type="ECO:0000313" key="7">
    <source>
        <dbReference type="EMBL" id="KAJ2867320.1"/>
    </source>
</evidence>
<dbReference type="EMBL" id="JANBUY010000021">
    <property type="protein sequence ID" value="KAJ2867320.1"/>
    <property type="molecule type" value="Genomic_DNA"/>
</dbReference>
<feature type="active site" description="Glycyl thioester intermediate" evidence="3">
    <location>
        <position position="85"/>
    </location>
</feature>
<reference evidence="7" key="1">
    <citation type="submission" date="2022-07" db="EMBL/GenBank/DDBJ databases">
        <title>Phylogenomic reconstructions and comparative analyses of Kickxellomycotina fungi.</title>
        <authorList>
            <person name="Reynolds N.K."/>
            <person name="Stajich J.E."/>
            <person name="Barry K."/>
            <person name="Grigoriev I.V."/>
            <person name="Crous P."/>
            <person name="Smith M.E."/>
        </authorList>
    </citation>
    <scope>NUCLEOTIDE SEQUENCE</scope>
    <source>
        <strain evidence="7">RSA 476</strain>
    </source>
</reference>
<keyword evidence="8" id="KW-1185">Reference proteome</keyword>
<dbReference type="PANTHER" id="PTHR24068">
    <property type="entry name" value="UBIQUITIN-CONJUGATING ENZYME E2"/>
    <property type="match status" value="1"/>
</dbReference>
<dbReference type="Gene3D" id="3.10.110.10">
    <property type="entry name" value="Ubiquitin Conjugating Enzyme"/>
    <property type="match status" value="1"/>
</dbReference>
<dbReference type="FunFam" id="3.10.110.10:FF:000061">
    <property type="entry name" value="Ubiquitin-conjugating enzyme E2 8"/>
    <property type="match status" value="1"/>
</dbReference>
<comment type="caution">
    <text evidence="7">The sequence shown here is derived from an EMBL/GenBank/DDBJ whole genome shotgun (WGS) entry which is preliminary data.</text>
</comment>
<keyword evidence="4" id="KW-0067">ATP-binding</keyword>
<evidence type="ECO:0000256" key="3">
    <source>
        <dbReference type="PROSITE-ProRule" id="PRU10133"/>
    </source>
</evidence>
<accession>A0A9W8IMT9</accession>
<dbReference type="GO" id="GO:0005524">
    <property type="term" value="F:ATP binding"/>
    <property type="evidence" value="ECO:0007669"/>
    <property type="project" value="UniProtKB-UniRule"/>
</dbReference>
<name>A0A9W8IMT9_9FUNG</name>
<keyword evidence="4" id="KW-0547">Nucleotide-binding</keyword>
<dbReference type="AlphaFoldDB" id="A0A9W8IMT9"/>
<feature type="domain" description="UBC core" evidence="6">
    <location>
        <begin position="3"/>
        <end position="148"/>
    </location>
</feature>
<feature type="compositionally biased region" description="Acidic residues" evidence="5">
    <location>
        <begin position="171"/>
        <end position="187"/>
    </location>
</feature>
<dbReference type="Pfam" id="PF00179">
    <property type="entry name" value="UQ_con"/>
    <property type="match status" value="1"/>
</dbReference>
<dbReference type="InterPro" id="IPR023313">
    <property type="entry name" value="UBQ-conjugating_AS"/>
</dbReference>
<evidence type="ECO:0000313" key="8">
    <source>
        <dbReference type="Proteomes" id="UP001140074"/>
    </source>
</evidence>
<keyword evidence="1 7" id="KW-0808">Transferase</keyword>
<dbReference type="Proteomes" id="UP001140074">
    <property type="component" value="Unassembled WGS sequence"/>
</dbReference>
<evidence type="ECO:0000256" key="4">
    <source>
        <dbReference type="RuleBase" id="RU362109"/>
    </source>
</evidence>
<gene>
    <name evidence="7" type="primary">ubc8</name>
    <name evidence="7" type="ORF">GGH94_000949</name>
</gene>
<dbReference type="GO" id="GO:0061631">
    <property type="term" value="F:ubiquitin conjugating enzyme activity"/>
    <property type="evidence" value="ECO:0007669"/>
    <property type="project" value="UniProtKB-EC"/>
</dbReference>
<dbReference type="InterPro" id="IPR000608">
    <property type="entry name" value="UBC"/>
</dbReference>
<dbReference type="SUPFAM" id="SSF54495">
    <property type="entry name" value="UBC-like"/>
    <property type="match status" value="1"/>
</dbReference>
<evidence type="ECO:0000259" key="6">
    <source>
        <dbReference type="PROSITE" id="PS50127"/>
    </source>
</evidence>
<dbReference type="CDD" id="cd23797">
    <property type="entry name" value="UBCc_UBE2H"/>
    <property type="match status" value="1"/>
</dbReference>
<keyword evidence="2 4" id="KW-0833">Ubl conjugation pathway</keyword>
<dbReference type="InterPro" id="IPR016135">
    <property type="entry name" value="UBQ-conjugating_enzyme/RWD"/>
</dbReference>
<feature type="region of interest" description="Disordered" evidence="5">
    <location>
        <begin position="160"/>
        <end position="204"/>
    </location>
</feature>
<dbReference type="PROSITE" id="PS50127">
    <property type="entry name" value="UBC_2"/>
    <property type="match status" value="1"/>
</dbReference>
<evidence type="ECO:0000256" key="5">
    <source>
        <dbReference type="SAM" id="MobiDB-lite"/>
    </source>
</evidence>
<dbReference type="PROSITE" id="PS00183">
    <property type="entry name" value="UBC_1"/>
    <property type="match status" value="1"/>
</dbReference>
<comment type="similarity">
    <text evidence="4">Belongs to the ubiquitin-conjugating enzyme family.</text>
</comment>
<evidence type="ECO:0000256" key="2">
    <source>
        <dbReference type="ARBA" id="ARBA00022786"/>
    </source>
</evidence>
<evidence type="ECO:0000256" key="1">
    <source>
        <dbReference type="ARBA" id="ARBA00022679"/>
    </source>
</evidence>
<keyword evidence="7" id="KW-0012">Acyltransferase</keyword>
<sequence>MSSPRRRIETDVMKLLMSDYDVKLVNDNMQEFYVRFHGPEGTPFANGVWKIHVELPEQYPYKSPSIGFVNKIFHPNIDELSGSVCLDVINQTWSPMFDMLNIFETFLPQLLRYPNPTDPLNGEAAALMMRDSAGYETKVKDYVQRYATKKALNALAAAKCGKDSKKGLSMESDEDDDDAISCDDDGDISSLSSYGSEDELDMSE</sequence>
<organism evidence="7 8">
    <name type="scientific">Coemansia aciculifera</name>
    <dbReference type="NCBI Taxonomy" id="417176"/>
    <lineage>
        <taxon>Eukaryota</taxon>
        <taxon>Fungi</taxon>
        <taxon>Fungi incertae sedis</taxon>
        <taxon>Zoopagomycota</taxon>
        <taxon>Kickxellomycotina</taxon>
        <taxon>Kickxellomycetes</taxon>
        <taxon>Kickxellales</taxon>
        <taxon>Kickxellaceae</taxon>
        <taxon>Coemansia</taxon>
    </lineage>
</organism>
<dbReference type="SMART" id="SM00212">
    <property type="entry name" value="UBCc"/>
    <property type="match status" value="1"/>
</dbReference>
<proteinExistence type="inferred from homology"/>
<protein>
    <submittedName>
        <fullName evidence="7">Ubiquitin-conjugating enzyme E2 H</fullName>
        <ecNumber evidence="7">2.3.2.23</ecNumber>
    </submittedName>
</protein>